<keyword evidence="1" id="KW-0812">Transmembrane</keyword>
<dbReference type="HOGENOM" id="CLU_1432426_0_0_7"/>
<dbReference type="EMBL" id="CP001087">
    <property type="protein sequence ID" value="ACN17627.1"/>
    <property type="molecule type" value="Genomic_DNA"/>
</dbReference>
<organism evidence="2 3">
    <name type="scientific">Desulforapulum autotrophicum (strain ATCC 43914 / DSM 3382 / VKM B-1955 / HRM2)</name>
    <name type="common">Desulfobacterium autotrophicum</name>
    <dbReference type="NCBI Taxonomy" id="177437"/>
    <lineage>
        <taxon>Bacteria</taxon>
        <taxon>Pseudomonadati</taxon>
        <taxon>Thermodesulfobacteriota</taxon>
        <taxon>Desulfobacteria</taxon>
        <taxon>Desulfobacterales</taxon>
        <taxon>Desulfobacteraceae</taxon>
        <taxon>Desulforapulum</taxon>
    </lineage>
</organism>
<dbReference type="Proteomes" id="UP000000442">
    <property type="component" value="Chromosome"/>
</dbReference>
<name>C0QG48_DESAH</name>
<dbReference type="KEGG" id="dat:HRM2_45710"/>
<dbReference type="STRING" id="177437.HRM2_45710"/>
<sequence length="189" mass="20848">MKNVFKPFHGLLLFLMISSFMFAGCGPYSFMGKGRGGGKNPQPLVDGALNSSDMQKVVTYRVIGKGIEPERSRSRVEAQLMAERAAVADGYRLLVEKIHGVYLDSQAFVRNGSVDYTLLRTETQAWLRGAEVVEINRLSNGITEAVMTVKLNFFRKDNRWHPGSFFGISSSPTTGQLSTPPSYMSDAGN</sequence>
<keyword evidence="1" id="KW-0472">Membrane</keyword>
<reference evidence="2 3" key="1">
    <citation type="journal article" date="2009" name="Environ. Microbiol.">
        <title>Genome sequence of Desulfobacterium autotrophicum HRM2, a marine sulfate reducer oxidizing organic carbon completely to carbon dioxide.</title>
        <authorList>
            <person name="Strittmatter A.W."/>
            <person name="Liesegang H."/>
            <person name="Rabus R."/>
            <person name="Decker I."/>
            <person name="Amann J."/>
            <person name="Andres S."/>
            <person name="Henne A."/>
            <person name="Fricke W.F."/>
            <person name="Martinez-Arias R."/>
            <person name="Bartels D."/>
            <person name="Goesmann A."/>
            <person name="Krause L."/>
            <person name="Puehler A."/>
            <person name="Klenk H.P."/>
            <person name="Richter M."/>
            <person name="Schuler M."/>
            <person name="Gloeckner F.O."/>
            <person name="Meyerdierks A."/>
            <person name="Gottschalk G."/>
            <person name="Amann R."/>
        </authorList>
    </citation>
    <scope>NUCLEOTIDE SEQUENCE [LARGE SCALE GENOMIC DNA]</scope>
    <source>
        <strain evidence="3">ATCC 43914 / DSM 3382 / HRM2</strain>
    </source>
</reference>
<feature type="transmembrane region" description="Helical" evidence="1">
    <location>
        <begin position="12"/>
        <end position="30"/>
    </location>
</feature>
<gene>
    <name evidence="2" type="ordered locus">HRM2_45710</name>
</gene>
<dbReference type="AlphaFoldDB" id="C0QG48"/>
<dbReference type="PROSITE" id="PS51257">
    <property type="entry name" value="PROKAR_LIPOPROTEIN"/>
    <property type="match status" value="1"/>
</dbReference>
<accession>C0QG48</accession>
<evidence type="ECO:0000313" key="3">
    <source>
        <dbReference type="Proteomes" id="UP000000442"/>
    </source>
</evidence>
<protein>
    <recommendedName>
        <fullName evidence="4">Lipoprotein</fullName>
    </recommendedName>
</protein>
<keyword evidence="1" id="KW-1133">Transmembrane helix</keyword>
<dbReference type="OrthoDB" id="5422143at2"/>
<evidence type="ECO:0008006" key="4">
    <source>
        <dbReference type="Google" id="ProtNLM"/>
    </source>
</evidence>
<dbReference type="eggNOG" id="COG3018">
    <property type="taxonomic scope" value="Bacteria"/>
</dbReference>
<keyword evidence="3" id="KW-1185">Reference proteome</keyword>
<proteinExistence type="predicted"/>
<evidence type="ECO:0000256" key="1">
    <source>
        <dbReference type="SAM" id="Phobius"/>
    </source>
</evidence>
<evidence type="ECO:0000313" key="2">
    <source>
        <dbReference type="EMBL" id="ACN17627.1"/>
    </source>
</evidence>